<evidence type="ECO:0000313" key="4">
    <source>
        <dbReference type="EMBL" id="SPZ00420.1"/>
    </source>
</evidence>
<evidence type="ECO:0000313" key="7">
    <source>
        <dbReference type="Proteomes" id="UP000251485"/>
    </source>
</evidence>
<organism evidence="2 9">
    <name type="scientific">Proteus mirabilis</name>
    <dbReference type="NCBI Taxonomy" id="584"/>
    <lineage>
        <taxon>Bacteria</taxon>
        <taxon>Pseudomonadati</taxon>
        <taxon>Pseudomonadota</taxon>
        <taxon>Gammaproteobacteria</taxon>
        <taxon>Enterobacterales</taxon>
        <taxon>Morganellaceae</taxon>
        <taxon>Proteus</taxon>
    </lineage>
</organism>
<gene>
    <name evidence="1" type="ORF">AM402_18650</name>
    <name evidence="3" type="ORF">I3679_015165</name>
    <name evidence="4" type="ORF">NCTC10975_03584</name>
    <name evidence="5" type="ORF">NCTC11938_01917</name>
    <name evidence="2" type="ORF">PW210_000326</name>
</gene>
<dbReference type="EMBL" id="UGTS01000004">
    <property type="protein sequence ID" value="SUC20667.1"/>
    <property type="molecule type" value="Genomic_DNA"/>
</dbReference>
<dbReference type="EMBL" id="ABKSPD020000001">
    <property type="protein sequence ID" value="EKW9774575.1"/>
    <property type="molecule type" value="Genomic_DNA"/>
</dbReference>
<dbReference type="EMBL" id="CP021694">
    <property type="protein sequence ID" value="ARX36065.1"/>
    <property type="molecule type" value="Genomic_DNA"/>
</dbReference>
<proteinExistence type="predicted"/>
<dbReference type="Pfam" id="PF10735">
    <property type="entry name" value="DUF2526"/>
    <property type="match status" value="1"/>
</dbReference>
<evidence type="ECO:0000313" key="6">
    <source>
        <dbReference type="Proteomes" id="UP000195540"/>
    </source>
</evidence>
<dbReference type="Proteomes" id="UP001171165">
    <property type="component" value="Unassembled WGS sequence"/>
</dbReference>
<evidence type="ECO:0000313" key="9">
    <source>
        <dbReference type="Proteomes" id="UP001171165"/>
    </source>
</evidence>
<dbReference type="EMBL" id="JADQCH020000002">
    <property type="protein sequence ID" value="MEY2344826.1"/>
    <property type="molecule type" value="Genomic_DNA"/>
</dbReference>
<dbReference type="InterPro" id="IPR019671">
    <property type="entry name" value="DUF2526"/>
</dbReference>
<reference evidence="3" key="3">
    <citation type="submission" date="2021-05" db="EMBL/GenBank/DDBJ databases">
        <title>First report of NDM-5 and VEB-6 producing Proteus mirabilis isolated from blood of a sepsis patient in Kolkata, India.</title>
        <authorList>
            <person name="Halder G."/>
            <person name="Chaudhuri B."/>
            <person name="Dutta S."/>
        </authorList>
    </citation>
    <scope>NUCLEOTIDE SEQUENCE [LARGE SCALE GENOMIC DNA]</scope>
    <source>
        <strain evidence="3">7049</strain>
    </source>
</reference>
<evidence type="ECO:0000313" key="3">
    <source>
        <dbReference type="EMBL" id="MEY2344826.1"/>
    </source>
</evidence>
<evidence type="ECO:0000313" key="1">
    <source>
        <dbReference type="EMBL" id="ARX36065.1"/>
    </source>
</evidence>
<dbReference type="GeneID" id="6801036"/>
<dbReference type="OrthoDB" id="6540008at2"/>
<name>A0A1Z1SZP2_PROMI</name>
<reference evidence="1 6" key="1">
    <citation type="submission" date="2017-05" db="EMBL/GenBank/DDBJ databases">
        <title>Whole genome sequencing of Proteus mirabilis AR_0155.</title>
        <authorList>
            <person name="Conlan S."/>
            <person name="Thomas P.J."/>
            <person name="Mullikin J."/>
            <person name="Frank K.M."/>
            <person name="Segre J.A."/>
        </authorList>
    </citation>
    <scope>NUCLEOTIDE SEQUENCE [LARGE SCALE GENOMIC DNA]</scope>
    <source>
        <strain evidence="1 6">AR_0155</strain>
    </source>
</reference>
<dbReference type="KEGG" id="pvl:AOB99_03640"/>
<dbReference type="Proteomes" id="UP000195540">
    <property type="component" value="Chromosome"/>
</dbReference>
<reference evidence="7 8" key="2">
    <citation type="submission" date="2018-06" db="EMBL/GenBank/DDBJ databases">
        <authorList>
            <consortium name="Pathogen Informatics"/>
            <person name="Doyle S."/>
        </authorList>
    </citation>
    <scope>NUCLEOTIDE SEQUENCE [LARGE SCALE GENOMIC DNA]</scope>
    <source>
        <strain evidence="4 7">NCTC10975</strain>
        <strain evidence="5 8">NCTC11938</strain>
    </source>
</reference>
<evidence type="ECO:0000313" key="2">
    <source>
        <dbReference type="EMBL" id="EKW9774575.1"/>
    </source>
</evidence>
<evidence type="ECO:0000313" key="8">
    <source>
        <dbReference type="Proteomes" id="UP000254191"/>
    </source>
</evidence>
<accession>A0A1Z1SZP2</accession>
<dbReference type="Proteomes" id="UP000254191">
    <property type="component" value="Unassembled WGS sequence"/>
</dbReference>
<evidence type="ECO:0000313" key="5">
    <source>
        <dbReference type="EMBL" id="SUC20667.1"/>
    </source>
</evidence>
<sequence>MSHYEEVIKQVDEAIASASIQTMNELLVELGKDNTIAFAQRYEQQERLRTAIFHHGEKQR</sequence>
<dbReference type="OMA" id="HGRQHKE"/>
<dbReference type="AlphaFoldDB" id="A0A1Z1SZP2"/>
<dbReference type="Proteomes" id="UP000251485">
    <property type="component" value="Unassembled WGS sequence"/>
</dbReference>
<dbReference type="RefSeq" id="WP_004245034.1">
    <property type="nucleotide sequence ID" value="NZ_ABFCQN020000007.1"/>
</dbReference>
<reference evidence="2" key="4">
    <citation type="submission" date="2023-06" db="EMBL/GenBank/DDBJ databases">
        <authorList>
            <consortium name="Clinical and Environmental Microbiology Branch: Whole genome sequencing antimicrobial resistance pathogens in the healthcare setting"/>
        </authorList>
    </citation>
    <scope>NUCLEOTIDE SEQUENCE</scope>
    <source>
        <strain evidence="2">Microbial</strain>
    </source>
</reference>
<dbReference type="EMBL" id="UAUE01000026">
    <property type="protein sequence ID" value="SPZ00420.1"/>
    <property type="molecule type" value="Genomic_DNA"/>
</dbReference>
<protein>
    <submittedName>
        <fullName evidence="2">DUF2526 family protein</fullName>
    </submittedName>
    <submittedName>
        <fullName evidence="4">Protein of uncharacterized function (DUF2526)</fullName>
    </submittedName>
    <submittedName>
        <fullName evidence="3">YdcY family protein</fullName>
    </submittedName>
</protein>